<evidence type="ECO:0000259" key="3">
    <source>
        <dbReference type="Pfam" id="PF15615"/>
    </source>
</evidence>
<reference evidence="4" key="1">
    <citation type="submission" date="2014-02" db="EMBL/GenBank/DDBJ databases">
        <title>Expanding our view of genomic diversity in Candidatus Accumulibacter clades.</title>
        <authorList>
            <person name="Skennerton C.T."/>
            <person name="Barr J.J."/>
            <person name="Slater F.R."/>
            <person name="Bond P.L."/>
            <person name="Tyson G.W."/>
        </authorList>
    </citation>
    <scope>NUCLEOTIDE SEQUENCE [LARGE SCALE GENOMIC DNA]</scope>
</reference>
<name>A0A011NRP5_9PROT</name>
<dbReference type="CDD" id="cd07176">
    <property type="entry name" value="terB"/>
    <property type="match status" value="1"/>
</dbReference>
<dbReference type="Proteomes" id="UP000020218">
    <property type="component" value="Unassembled WGS sequence"/>
</dbReference>
<dbReference type="InterPro" id="IPR029024">
    <property type="entry name" value="TerB-like"/>
</dbReference>
<dbReference type="Pfam" id="PF15615">
    <property type="entry name" value="TerB_C"/>
    <property type="match status" value="1"/>
</dbReference>
<organism evidence="4 5">
    <name type="scientific">Candidatus Accumulibacter adjunctus</name>
    <dbReference type="NCBI Taxonomy" id="1454001"/>
    <lineage>
        <taxon>Bacteria</taxon>
        <taxon>Pseudomonadati</taxon>
        <taxon>Pseudomonadota</taxon>
        <taxon>Betaproteobacteria</taxon>
        <taxon>Candidatus Accumulibacter</taxon>
    </lineage>
</organism>
<dbReference type="Pfam" id="PF13208">
    <property type="entry name" value="TerB_N"/>
    <property type="match status" value="1"/>
</dbReference>
<dbReference type="EMBL" id="JFAX01000012">
    <property type="protein sequence ID" value="EXI67215.1"/>
    <property type="molecule type" value="Genomic_DNA"/>
</dbReference>
<dbReference type="InterPro" id="IPR007791">
    <property type="entry name" value="DjlA_N"/>
</dbReference>
<feature type="domain" description="TerB-C" evidence="3">
    <location>
        <begin position="544"/>
        <end position="674"/>
    </location>
</feature>
<dbReference type="AlphaFoldDB" id="A0A011NRP5"/>
<evidence type="ECO:0000259" key="1">
    <source>
        <dbReference type="Pfam" id="PF05099"/>
    </source>
</evidence>
<dbReference type="PATRIC" id="fig|1454001.3.peg.2322"/>
<feature type="domain" description="Co-chaperone DjlA N-terminal" evidence="1">
    <location>
        <begin position="416"/>
        <end position="518"/>
    </location>
</feature>
<accession>A0A011NRP5</accession>
<dbReference type="Pfam" id="PF05099">
    <property type="entry name" value="TerB"/>
    <property type="match status" value="1"/>
</dbReference>
<dbReference type="InterPro" id="IPR028932">
    <property type="entry name" value="TerB-C"/>
</dbReference>
<dbReference type="InterPro" id="IPR025266">
    <property type="entry name" value="TerB_N"/>
</dbReference>
<keyword evidence="5" id="KW-1185">Reference proteome</keyword>
<dbReference type="SUPFAM" id="SSF158682">
    <property type="entry name" value="TerB-like"/>
    <property type="match status" value="1"/>
</dbReference>
<comment type="caution">
    <text evidence="4">The sequence shown here is derived from an EMBL/GenBank/DDBJ whole genome shotgun (WGS) entry which is preliminary data.</text>
</comment>
<sequence length="676" mass="73899">MPPGQRTSVAGFELPDGMLYVGTGLRTTYRGAEPALIDPNLKVALAKVDVSQALTDYWPSYSTITPEARKAYLRWLADGRWEPTANIGYVFLFFYGLERRILLDAQTEPAVRAEMPALTAEVQRLLGIYGGNHSFRRYATQLLEFIASTNFPEKAYLAPPPKITVRGNELPLRLRIGLGQLAVDQKPVPAAWALAWALADPNIERRTPTTRCADLFAALFQQKYAAAYGDGLALKMNRTKLRASYQPASSSLNYNDFSRTISDLPDVSAVKTPITKLQQLVDECAVELDPYSRYIGRNPGKTDVLEGLLQLPVTLWPVTVRTELEELKSRVGDGLVVMTFGELSGRLKSAGALSRDKVLGLARALEGLHLGMEPDVLAGNKTLKTDDKIALFATSPEDGTARNTPAYTAAAVTLDLACAAAIADGEISAHEILHLTRQINAWAHLSEAHRKRLKSHLRLGIDQPPTVAALKKKLDPLPSEAKRSIGRFLAHLAQADGLVTPHEVKFLERVYKTLGLDAQLLYSDLHAVPEKGIQVTSPAVGSPAKVEPATGLTLDAARIARLQKETEEVSALLASVFAEEPVPDEASESATQDEPQPADTAFLGLSADLSAFLRRLVSRHSWPRKDLSDVAADMELMLDGTLEHINETMLDMFEAPLTEGDDPIEINQELLEKIPA</sequence>
<proteinExistence type="predicted"/>
<dbReference type="Gene3D" id="1.10.3680.10">
    <property type="entry name" value="TerB-like"/>
    <property type="match status" value="1"/>
</dbReference>
<evidence type="ECO:0000313" key="4">
    <source>
        <dbReference type="EMBL" id="EXI67215.1"/>
    </source>
</evidence>
<evidence type="ECO:0000259" key="2">
    <source>
        <dbReference type="Pfam" id="PF13208"/>
    </source>
</evidence>
<protein>
    <submittedName>
        <fullName evidence="4">Tellurite resistance protein TerB</fullName>
    </submittedName>
</protein>
<feature type="domain" description="TerB N-terminal" evidence="2">
    <location>
        <begin position="2"/>
        <end position="208"/>
    </location>
</feature>
<evidence type="ECO:0000313" key="5">
    <source>
        <dbReference type="Proteomes" id="UP000020218"/>
    </source>
</evidence>
<gene>
    <name evidence="4" type="ORF">AW08_02319</name>
</gene>